<accession>A0AAN7C8U9</accession>
<sequence length="211" mass="23033">MGRADLLELIFKETPSPAPAVTLEVLAMALDASSQEPDPAIIRAILGHNVIDVCTLIPRPVEETDNSNGIGGQVPPLYYLLKTFCKAHVISQPSGLVHVTNGSSPKRPTHRCDCPVITRDGYLVNSIRVLVQHVASWRQASQPSGETPLEVLAAILDGQDCGAEFGSWPRHNRDRLQAHVKLDWRAPDRAEKPLADTFNPIEAGDLKAKWA</sequence>
<keyword evidence="2" id="KW-1185">Reference proteome</keyword>
<proteinExistence type="predicted"/>
<dbReference type="Proteomes" id="UP001303760">
    <property type="component" value="Unassembled WGS sequence"/>
</dbReference>
<name>A0AAN7C8U9_9PEZI</name>
<evidence type="ECO:0000313" key="2">
    <source>
        <dbReference type="Proteomes" id="UP001303760"/>
    </source>
</evidence>
<gene>
    <name evidence="1" type="ORF">C8A03DRAFT_34684</name>
</gene>
<organism evidence="1 2">
    <name type="scientific">Achaetomium macrosporum</name>
    <dbReference type="NCBI Taxonomy" id="79813"/>
    <lineage>
        <taxon>Eukaryota</taxon>
        <taxon>Fungi</taxon>
        <taxon>Dikarya</taxon>
        <taxon>Ascomycota</taxon>
        <taxon>Pezizomycotina</taxon>
        <taxon>Sordariomycetes</taxon>
        <taxon>Sordariomycetidae</taxon>
        <taxon>Sordariales</taxon>
        <taxon>Chaetomiaceae</taxon>
        <taxon>Achaetomium</taxon>
    </lineage>
</organism>
<comment type="caution">
    <text evidence="1">The sequence shown here is derived from an EMBL/GenBank/DDBJ whole genome shotgun (WGS) entry which is preliminary data.</text>
</comment>
<reference evidence="1" key="2">
    <citation type="submission" date="2023-05" db="EMBL/GenBank/DDBJ databases">
        <authorList>
            <consortium name="Lawrence Berkeley National Laboratory"/>
            <person name="Steindorff A."/>
            <person name="Hensen N."/>
            <person name="Bonometti L."/>
            <person name="Westerberg I."/>
            <person name="Brannstrom I.O."/>
            <person name="Guillou S."/>
            <person name="Cros-Aarteil S."/>
            <person name="Calhoun S."/>
            <person name="Haridas S."/>
            <person name="Kuo A."/>
            <person name="Mondo S."/>
            <person name="Pangilinan J."/>
            <person name="Riley R."/>
            <person name="Labutti K."/>
            <person name="Andreopoulos B."/>
            <person name="Lipzen A."/>
            <person name="Chen C."/>
            <person name="Yanf M."/>
            <person name="Daum C."/>
            <person name="Ng V."/>
            <person name="Clum A."/>
            <person name="Ohm R."/>
            <person name="Martin F."/>
            <person name="Silar P."/>
            <person name="Natvig D."/>
            <person name="Lalanne C."/>
            <person name="Gautier V."/>
            <person name="Ament-Velasquez S.L."/>
            <person name="Kruys A."/>
            <person name="Hutchinson M.I."/>
            <person name="Powell A.J."/>
            <person name="Barry K."/>
            <person name="Miller A.N."/>
            <person name="Grigoriev I.V."/>
            <person name="Debuchy R."/>
            <person name="Gladieux P."/>
            <person name="Thoren M.H."/>
            <person name="Johannesson H."/>
        </authorList>
    </citation>
    <scope>NUCLEOTIDE SEQUENCE</scope>
    <source>
        <strain evidence="1">CBS 532.94</strain>
    </source>
</reference>
<dbReference type="AlphaFoldDB" id="A0AAN7C8U9"/>
<evidence type="ECO:0000313" key="1">
    <source>
        <dbReference type="EMBL" id="KAK4237355.1"/>
    </source>
</evidence>
<dbReference type="EMBL" id="MU860142">
    <property type="protein sequence ID" value="KAK4237355.1"/>
    <property type="molecule type" value="Genomic_DNA"/>
</dbReference>
<reference evidence="1" key="1">
    <citation type="journal article" date="2023" name="Mol. Phylogenet. Evol.">
        <title>Genome-scale phylogeny and comparative genomics of the fungal order Sordariales.</title>
        <authorList>
            <person name="Hensen N."/>
            <person name="Bonometti L."/>
            <person name="Westerberg I."/>
            <person name="Brannstrom I.O."/>
            <person name="Guillou S."/>
            <person name="Cros-Aarteil S."/>
            <person name="Calhoun S."/>
            <person name="Haridas S."/>
            <person name="Kuo A."/>
            <person name="Mondo S."/>
            <person name="Pangilinan J."/>
            <person name="Riley R."/>
            <person name="LaButti K."/>
            <person name="Andreopoulos B."/>
            <person name="Lipzen A."/>
            <person name="Chen C."/>
            <person name="Yan M."/>
            <person name="Daum C."/>
            <person name="Ng V."/>
            <person name="Clum A."/>
            <person name="Steindorff A."/>
            <person name="Ohm R.A."/>
            <person name="Martin F."/>
            <person name="Silar P."/>
            <person name="Natvig D.O."/>
            <person name="Lalanne C."/>
            <person name="Gautier V."/>
            <person name="Ament-Velasquez S.L."/>
            <person name="Kruys A."/>
            <person name="Hutchinson M.I."/>
            <person name="Powell A.J."/>
            <person name="Barry K."/>
            <person name="Miller A.N."/>
            <person name="Grigoriev I.V."/>
            <person name="Debuchy R."/>
            <person name="Gladieux P."/>
            <person name="Hiltunen Thoren M."/>
            <person name="Johannesson H."/>
        </authorList>
    </citation>
    <scope>NUCLEOTIDE SEQUENCE</scope>
    <source>
        <strain evidence="1">CBS 532.94</strain>
    </source>
</reference>
<protein>
    <submittedName>
        <fullName evidence="1">Uncharacterized protein</fullName>
    </submittedName>
</protein>